<keyword evidence="11" id="KW-0966">Cell projection</keyword>
<protein>
    <recommendedName>
        <fullName evidence="10">Flagellar protein FliL</fullName>
    </recommendedName>
</protein>
<keyword evidence="6" id="KW-0812">Transmembrane</keyword>
<keyword evidence="8" id="KW-1133">Transmembrane helix</keyword>
<dbReference type="GO" id="GO:0071973">
    <property type="term" value="P:bacterial-type flagellum-dependent cell motility"/>
    <property type="evidence" value="ECO:0007669"/>
    <property type="project" value="InterPro"/>
</dbReference>
<dbReference type="OrthoDB" id="7908910at2"/>
<keyword evidence="9 10" id="KW-0472">Membrane</keyword>
<dbReference type="GO" id="GO:0005886">
    <property type="term" value="C:plasma membrane"/>
    <property type="evidence" value="ECO:0007669"/>
    <property type="project" value="UniProtKB-SubCell"/>
</dbReference>
<evidence type="ECO:0000256" key="2">
    <source>
        <dbReference type="ARBA" id="ARBA00004162"/>
    </source>
</evidence>
<evidence type="ECO:0000313" key="11">
    <source>
        <dbReference type="EMBL" id="AXK81737.1"/>
    </source>
</evidence>
<evidence type="ECO:0000256" key="1">
    <source>
        <dbReference type="ARBA" id="ARBA00002254"/>
    </source>
</evidence>
<evidence type="ECO:0000256" key="3">
    <source>
        <dbReference type="ARBA" id="ARBA00008281"/>
    </source>
</evidence>
<keyword evidence="11" id="KW-0969">Cilium</keyword>
<comment type="function">
    <text evidence="1 10">Controls the rotational direction of flagella during chemotaxis.</text>
</comment>
<dbReference type="GO" id="GO:0009425">
    <property type="term" value="C:bacterial-type flagellum basal body"/>
    <property type="evidence" value="ECO:0007669"/>
    <property type="project" value="InterPro"/>
</dbReference>
<accession>A0A345ZXU0</accession>
<name>A0A345ZXU0_9HYPH</name>
<evidence type="ECO:0000256" key="5">
    <source>
        <dbReference type="ARBA" id="ARBA00022500"/>
    </source>
</evidence>
<evidence type="ECO:0000256" key="4">
    <source>
        <dbReference type="ARBA" id="ARBA00022475"/>
    </source>
</evidence>
<dbReference type="AlphaFoldDB" id="A0A345ZXU0"/>
<evidence type="ECO:0000256" key="7">
    <source>
        <dbReference type="ARBA" id="ARBA00022779"/>
    </source>
</evidence>
<evidence type="ECO:0000256" key="8">
    <source>
        <dbReference type="ARBA" id="ARBA00022989"/>
    </source>
</evidence>
<keyword evidence="10" id="KW-0997">Cell inner membrane</keyword>
<keyword evidence="12" id="KW-1185">Reference proteome</keyword>
<organism evidence="11 12">
    <name type="scientific">Pseudolabrys taiwanensis</name>
    <dbReference type="NCBI Taxonomy" id="331696"/>
    <lineage>
        <taxon>Bacteria</taxon>
        <taxon>Pseudomonadati</taxon>
        <taxon>Pseudomonadota</taxon>
        <taxon>Alphaproteobacteria</taxon>
        <taxon>Hyphomicrobiales</taxon>
        <taxon>Xanthobacteraceae</taxon>
        <taxon>Pseudolabrys</taxon>
    </lineage>
</organism>
<dbReference type="InterPro" id="IPR005503">
    <property type="entry name" value="FliL"/>
</dbReference>
<comment type="similarity">
    <text evidence="3 10">Belongs to the FliL family.</text>
</comment>
<sequence length="151" mass="16063">MGNSLQWLAALLLLTVVSAGAGVLSSLHLLSTAERIADSQKDAPAPPVASAFNASARLRKLSPVVTNLAAPPGAWVRVEAAVVTDQLSEEEANVLVAQLGEDVVSYLRSVSLPQIEGARGLQYLREDLNERASVRSRGKVRELILETVVVQ</sequence>
<reference evidence="11 12" key="1">
    <citation type="submission" date="2018-07" db="EMBL/GenBank/DDBJ databases">
        <authorList>
            <person name="Quirk P.G."/>
            <person name="Krulwich T.A."/>
        </authorList>
    </citation>
    <scope>NUCLEOTIDE SEQUENCE [LARGE SCALE GENOMIC DNA]</scope>
    <source>
        <strain evidence="11 12">CC-BB4</strain>
    </source>
</reference>
<evidence type="ECO:0000256" key="6">
    <source>
        <dbReference type="ARBA" id="ARBA00022692"/>
    </source>
</evidence>
<keyword evidence="7 10" id="KW-0283">Flagellar rotation</keyword>
<comment type="subcellular location">
    <subcellularLocation>
        <location evidence="10">Cell inner membrane</location>
    </subcellularLocation>
    <subcellularLocation>
        <location evidence="2">Cell membrane</location>
        <topology evidence="2">Single-pass membrane protein</topology>
    </subcellularLocation>
</comment>
<keyword evidence="4" id="KW-1003">Cell membrane</keyword>
<proteinExistence type="inferred from homology"/>
<dbReference type="EMBL" id="CP031417">
    <property type="protein sequence ID" value="AXK81737.1"/>
    <property type="molecule type" value="Genomic_DNA"/>
</dbReference>
<dbReference type="GO" id="GO:0006935">
    <property type="term" value="P:chemotaxis"/>
    <property type="evidence" value="ECO:0007669"/>
    <property type="project" value="UniProtKB-KW"/>
</dbReference>
<dbReference type="Proteomes" id="UP000254889">
    <property type="component" value="Chromosome"/>
</dbReference>
<keyword evidence="5 10" id="KW-0145">Chemotaxis</keyword>
<evidence type="ECO:0000256" key="9">
    <source>
        <dbReference type="ARBA" id="ARBA00023136"/>
    </source>
</evidence>
<dbReference type="Pfam" id="PF03748">
    <property type="entry name" value="FliL"/>
    <property type="match status" value="1"/>
</dbReference>
<evidence type="ECO:0000256" key="10">
    <source>
        <dbReference type="RuleBase" id="RU364125"/>
    </source>
</evidence>
<evidence type="ECO:0000313" key="12">
    <source>
        <dbReference type="Proteomes" id="UP000254889"/>
    </source>
</evidence>
<dbReference type="KEGG" id="ptaw:DW352_15125"/>
<gene>
    <name evidence="11" type="ORF">DW352_15125</name>
</gene>
<keyword evidence="11" id="KW-0282">Flagellum</keyword>